<accession>A0AAE4G3N0</accession>
<reference evidence="2" key="1">
    <citation type="submission" date="2023-02" db="EMBL/GenBank/DDBJ databases">
        <title>Description of Herbaspirillum huttiense subsp. nephrolepsisexaltata and Herbaspirillum huttiense subsp. lycopersicon.</title>
        <authorList>
            <person name="Poudel M."/>
            <person name="Sharma A."/>
            <person name="Goss E."/>
            <person name="Tapia J.H."/>
            <person name="Harmon C.M."/>
            <person name="Jones J.B."/>
        </authorList>
    </citation>
    <scope>NUCLEOTIDE SEQUENCE</scope>
    <source>
        <strain evidence="2">NC40101</strain>
    </source>
</reference>
<dbReference type="AlphaFoldDB" id="A0AAE4G3N0"/>
<sequence length="484" mass="53833">MFFLIARLLKAWTRPIPGPTGEGNRDHLPHAAGGEPADWGPRVYLPGHGQISLRRALPRVAAMEKPELVCECITQHSGYLRQAGIERAMVLNDTRYLPLLAARLNDWSAPVRQAAQQALAHYRSTHPAADFVPALVALHGAARGQRSDPAWIAAFVQGIDAEDSADWLAPALRSRDASLRRAAYALAMDYLPQRLDELVAFGLGSRDLMQAHRALLALPRLDDERRHAHTPLGLRSPFGQVRQFAVDHAPAPLSREALLTLLFDPMPRIRQTAAAQLAASGEDVMRHVHQAIQDGQLAARPLCAALALLVQWRHPDAENLLRHHANDARERVRRQALHLWARVLPQERDAVAARALLDAAGSVRKLAVQLCREGAYVSFEDIAAMLHRHGHQTAALSLCARHPWDMVACVVFIDSLGERQPYQDERLRAALVPWLGNAEAGWTSPQPWHVALMQERDGVRRLRRIMSPGWDVEMDALLSGLMER</sequence>
<organism evidence="2">
    <name type="scientific">Herbaspirillum huttiense subsp. nephrolepidis</name>
    <dbReference type="NCBI Taxonomy" id="3075126"/>
    <lineage>
        <taxon>Bacteria</taxon>
        <taxon>Pseudomonadati</taxon>
        <taxon>Pseudomonadota</taxon>
        <taxon>Betaproteobacteria</taxon>
        <taxon>Burkholderiales</taxon>
        <taxon>Oxalobacteraceae</taxon>
        <taxon>Herbaspirillum</taxon>
    </lineage>
</organism>
<name>A0AAE4G3N0_9BURK</name>
<dbReference type="InterPro" id="IPR016024">
    <property type="entry name" value="ARM-type_fold"/>
</dbReference>
<protein>
    <recommendedName>
        <fullName evidence="3">HEAT repeat domain-containing protein</fullName>
    </recommendedName>
</protein>
<dbReference type="EMBL" id="JAVRAA010000001">
    <property type="protein sequence ID" value="MDT0335212.1"/>
    <property type="molecule type" value="Genomic_DNA"/>
</dbReference>
<evidence type="ECO:0008006" key="3">
    <source>
        <dbReference type="Google" id="ProtNLM"/>
    </source>
</evidence>
<dbReference type="SUPFAM" id="SSF48371">
    <property type="entry name" value="ARM repeat"/>
    <property type="match status" value="1"/>
</dbReference>
<dbReference type="InterPro" id="IPR011989">
    <property type="entry name" value="ARM-like"/>
</dbReference>
<dbReference type="RefSeq" id="WP_310838272.1">
    <property type="nucleotide sequence ID" value="NZ_JAVLSM010000012.1"/>
</dbReference>
<comment type="caution">
    <text evidence="2">The sequence shown here is derived from an EMBL/GenBank/DDBJ whole genome shotgun (WGS) entry which is preliminary data.</text>
</comment>
<evidence type="ECO:0000313" key="2">
    <source>
        <dbReference type="EMBL" id="MDT0335212.1"/>
    </source>
</evidence>
<evidence type="ECO:0000256" key="1">
    <source>
        <dbReference type="SAM" id="MobiDB-lite"/>
    </source>
</evidence>
<dbReference type="Gene3D" id="1.25.10.10">
    <property type="entry name" value="Leucine-rich Repeat Variant"/>
    <property type="match status" value="1"/>
</dbReference>
<feature type="region of interest" description="Disordered" evidence="1">
    <location>
        <begin position="16"/>
        <end position="35"/>
    </location>
</feature>
<proteinExistence type="predicted"/>
<gene>
    <name evidence="2" type="ORF">RJN63_00110</name>
</gene>